<dbReference type="OMA" id="WGGFETS"/>
<comment type="similarity">
    <text evidence="2">Belongs to the class-I pyridoxal-phosphate-dependent aminotransferase family.</text>
</comment>
<dbReference type="InParanoid" id="G9MU78"/>
<evidence type="ECO:0000256" key="6">
    <source>
        <dbReference type="SAM" id="MobiDB-lite"/>
    </source>
</evidence>
<dbReference type="InterPro" id="IPR004839">
    <property type="entry name" value="Aminotransferase_I/II_large"/>
</dbReference>
<dbReference type="GeneID" id="25795329"/>
<keyword evidence="5" id="KW-0663">Pyridoxal phosphate</keyword>
<feature type="compositionally biased region" description="Polar residues" evidence="6">
    <location>
        <begin position="11"/>
        <end position="20"/>
    </location>
</feature>
<name>G9MU78_HYPVG</name>
<dbReference type="InterPro" id="IPR015422">
    <property type="entry name" value="PyrdxlP-dep_Trfase_small"/>
</dbReference>
<dbReference type="RefSeq" id="XP_013956194.1">
    <property type="nucleotide sequence ID" value="XM_014100719.1"/>
</dbReference>
<proteinExistence type="inferred from homology"/>
<dbReference type="HOGENOM" id="CLU_017584_1_2_1"/>
<dbReference type="InterPro" id="IPR050478">
    <property type="entry name" value="Ethylene_sulfur-biosynth"/>
</dbReference>
<comment type="caution">
    <text evidence="8">The sequence shown here is derived from an EMBL/GenBank/DDBJ whole genome shotgun (WGS) entry which is preliminary data.</text>
</comment>
<dbReference type="InterPro" id="IPR015421">
    <property type="entry name" value="PyrdxlP-dep_Trfase_major"/>
</dbReference>
<evidence type="ECO:0000256" key="2">
    <source>
        <dbReference type="ARBA" id="ARBA00007441"/>
    </source>
</evidence>
<dbReference type="PANTHER" id="PTHR43795">
    <property type="entry name" value="BIFUNCTIONAL ASPARTATE AMINOTRANSFERASE AND GLUTAMATE/ASPARTATE-PREPHENATE AMINOTRANSFERASE-RELATED"/>
    <property type="match status" value="1"/>
</dbReference>
<dbReference type="InterPro" id="IPR015424">
    <property type="entry name" value="PyrdxlP-dep_Trfase"/>
</dbReference>
<dbReference type="GO" id="GO:0008483">
    <property type="term" value="F:transaminase activity"/>
    <property type="evidence" value="ECO:0007669"/>
    <property type="project" value="UniProtKB-KW"/>
</dbReference>
<dbReference type="eggNOG" id="KOG0256">
    <property type="taxonomic scope" value="Eukaryota"/>
</dbReference>
<dbReference type="Gene3D" id="3.40.640.10">
    <property type="entry name" value="Type I PLP-dependent aspartate aminotransferase-like (Major domain)"/>
    <property type="match status" value="1"/>
</dbReference>
<dbReference type="GO" id="GO:0006520">
    <property type="term" value="P:amino acid metabolic process"/>
    <property type="evidence" value="ECO:0007669"/>
    <property type="project" value="TreeGrafter"/>
</dbReference>
<dbReference type="EMBL" id="ABDF02000047">
    <property type="protein sequence ID" value="EHK22001.1"/>
    <property type="molecule type" value="Genomic_DNA"/>
</dbReference>
<dbReference type="VEuPathDB" id="FungiDB:TRIVIDRAFT_53497"/>
<dbReference type="Gene3D" id="3.90.1150.10">
    <property type="entry name" value="Aspartate Aminotransferase, domain 1"/>
    <property type="match status" value="1"/>
</dbReference>
<comment type="cofactor">
    <cofactor evidence="1">
        <name>pyridoxal 5'-phosphate</name>
        <dbReference type="ChEBI" id="CHEBI:597326"/>
    </cofactor>
</comment>
<keyword evidence="9" id="KW-1185">Reference proteome</keyword>
<evidence type="ECO:0000313" key="9">
    <source>
        <dbReference type="Proteomes" id="UP000007115"/>
    </source>
</evidence>
<organism evidence="8 9">
    <name type="scientific">Hypocrea virens (strain Gv29-8 / FGSC 10586)</name>
    <name type="common">Gliocladium virens</name>
    <name type="synonym">Trichoderma virens</name>
    <dbReference type="NCBI Taxonomy" id="413071"/>
    <lineage>
        <taxon>Eukaryota</taxon>
        <taxon>Fungi</taxon>
        <taxon>Dikarya</taxon>
        <taxon>Ascomycota</taxon>
        <taxon>Pezizomycotina</taxon>
        <taxon>Sordariomycetes</taxon>
        <taxon>Hypocreomycetidae</taxon>
        <taxon>Hypocreales</taxon>
        <taxon>Hypocreaceae</taxon>
        <taxon>Trichoderma</taxon>
    </lineage>
</organism>
<keyword evidence="3" id="KW-0032">Aminotransferase</keyword>
<evidence type="ECO:0000256" key="3">
    <source>
        <dbReference type="ARBA" id="ARBA00022576"/>
    </source>
</evidence>
<dbReference type="STRING" id="413071.G9MU78"/>
<dbReference type="AlphaFoldDB" id="G9MU78"/>
<gene>
    <name evidence="8" type="ORF">TRIVIDRAFT_53497</name>
</gene>
<evidence type="ECO:0000256" key="4">
    <source>
        <dbReference type="ARBA" id="ARBA00022679"/>
    </source>
</evidence>
<reference evidence="8 9" key="1">
    <citation type="journal article" date="2011" name="Genome Biol.">
        <title>Comparative genome sequence analysis underscores mycoparasitism as the ancestral life style of Trichoderma.</title>
        <authorList>
            <person name="Kubicek C.P."/>
            <person name="Herrera-Estrella A."/>
            <person name="Seidl-Seiboth V."/>
            <person name="Martinez D.A."/>
            <person name="Druzhinina I.S."/>
            <person name="Thon M."/>
            <person name="Zeilinger S."/>
            <person name="Casas-Flores S."/>
            <person name="Horwitz B.A."/>
            <person name="Mukherjee P.K."/>
            <person name="Mukherjee M."/>
            <person name="Kredics L."/>
            <person name="Alcaraz L.D."/>
            <person name="Aerts A."/>
            <person name="Antal Z."/>
            <person name="Atanasova L."/>
            <person name="Cervantes-Badillo M.G."/>
            <person name="Challacombe J."/>
            <person name="Chertkov O."/>
            <person name="McCluskey K."/>
            <person name="Coulpier F."/>
            <person name="Deshpande N."/>
            <person name="von Doehren H."/>
            <person name="Ebbole D.J."/>
            <person name="Esquivel-Naranjo E.U."/>
            <person name="Fekete E."/>
            <person name="Flipphi M."/>
            <person name="Glaser F."/>
            <person name="Gomez-Rodriguez E.Y."/>
            <person name="Gruber S."/>
            <person name="Han C."/>
            <person name="Henrissat B."/>
            <person name="Hermosa R."/>
            <person name="Hernandez-Onate M."/>
            <person name="Karaffa L."/>
            <person name="Kosti I."/>
            <person name="Le Crom S."/>
            <person name="Lindquist E."/>
            <person name="Lucas S."/>
            <person name="Luebeck M."/>
            <person name="Luebeck P.S."/>
            <person name="Margeot A."/>
            <person name="Metz B."/>
            <person name="Misra M."/>
            <person name="Nevalainen H."/>
            <person name="Omann M."/>
            <person name="Packer N."/>
            <person name="Perrone G."/>
            <person name="Uresti-Rivera E.E."/>
            <person name="Salamov A."/>
            <person name="Schmoll M."/>
            <person name="Seiboth B."/>
            <person name="Shapiro H."/>
            <person name="Sukno S."/>
            <person name="Tamayo-Ramos J.A."/>
            <person name="Tisch D."/>
            <person name="Wiest A."/>
            <person name="Wilkinson H.H."/>
            <person name="Zhang M."/>
            <person name="Coutinho P.M."/>
            <person name="Kenerley C.M."/>
            <person name="Monte E."/>
            <person name="Baker S.E."/>
            <person name="Grigoriev I.V."/>
        </authorList>
    </citation>
    <scope>NUCLEOTIDE SEQUENCE [LARGE SCALE GENOMIC DNA]</scope>
    <source>
        <strain evidence="9">Gv29-8 / FGSC 10586</strain>
    </source>
</reference>
<sequence>MPNDAAKSVNDAPQQSTSGGEKTERRGAISQRASRNLAWFLKKHAGHMARMEAKQPQIDLMTAENWIMRDALTVLYKDYISAGLSTKSLSYADGLGGDPALLQATAEFFNRHFKPVIAVKPEHIVTGAGCSAILDNMLYDVCDRGDGVLVEAPFWGGFETSFVLRSEAVPVHVQPTDRSSRAETFIAAYEEALTSSKCPIKALLFCNPHNPRGDLYPREHIEALLQFCETHDIHFISDEIYGLSTFHDGGRENGPGFVSVLECDLKKLNVDPARVHIIYSISKDMGSSGLRLGFLVTQAHPDLRLSLAISNHSKVSTLTSTVATALLSNKEGLDEILAESRIKLAASAGAIMDFLSHHGFKYIRPLAGIFIWARLGTVGCTWEEERELSRKLQMEGASLGAGGSYCAIEPGWFRITFALPTPVMNRAMRVIEDALGLTNHWEPEVQTRAEA</sequence>
<evidence type="ECO:0000256" key="5">
    <source>
        <dbReference type="ARBA" id="ARBA00022898"/>
    </source>
</evidence>
<dbReference type="Proteomes" id="UP000007115">
    <property type="component" value="Unassembled WGS sequence"/>
</dbReference>
<feature type="domain" description="Aminotransferase class I/classII large" evidence="7">
    <location>
        <begin position="96"/>
        <end position="430"/>
    </location>
</feature>
<evidence type="ECO:0000259" key="7">
    <source>
        <dbReference type="Pfam" id="PF00155"/>
    </source>
</evidence>
<dbReference type="SUPFAM" id="SSF53383">
    <property type="entry name" value="PLP-dependent transferases"/>
    <property type="match status" value="1"/>
</dbReference>
<keyword evidence="4" id="KW-0808">Transferase</keyword>
<dbReference type="CDD" id="cd00609">
    <property type="entry name" value="AAT_like"/>
    <property type="match status" value="1"/>
</dbReference>
<protein>
    <recommendedName>
        <fullName evidence="7">Aminotransferase class I/classII large domain-containing protein</fullName>
    </recommendedName>
</protein>
<dbReference type="OrthoDB" id="7042322at2759"/>
<evidence type="ECO:0000313" key="8">
    <source>
        <dbReference type="EMBL" id="EHK22001.1"/>
    </source>
</evidence>
<dbReference type="GO" id="GO:0030170">
    <property type="term" value="F:pyridoxal phosphate binding"/>
    <property type="evidence" value="ECO:0007669"/>
    <property type="project" value="InterPro"/>
</dbReference>
<accession>G9MU78</accession>
<dbReference type="PANTHER" id="PTHR43795:SF32">
    <property type="entry name" value="AMINOTRANSFERASE GLII-RELATED"/>
    <property type="match status" value="1"/>
</dbReference>
<feature type="region of interest" description="Disordered" evidence="6">
    <location>
        <begin position="1"/>
        <end position="30"/>
    </location>
</feature>
<dbReference type="PRINTS" id="PR00753">
    <property type="entry name" value="ACCSYNTHASE"/>
</dbReference>
<evidence type="ECO:0000256" key="1">
    <source>
        <dbReference type="ARBA" id="ARBA00001933"/>
    </source>
</evidence>
<dbReference type="Pfam" id="PF00155">
    <property type="entry name" value="Aminotran_1_2"/>
    <property type="match status" value="1"/>
</dbReference>